<dbReference type="Pfam" id="PF12937">
    <property type="entry name" value="F-box-like"/>
    <property type="match status" value="1"/>
</dbReference>
<name>A0A8C1M3G5_CYPCA</name>
<keyword evidence="1" id="KW-0853">WD repeat</keyword>
<dbReference type="PANTHER" id="PTHR44436">
    <property type="entry name" value="F-BOX/WD REPEAT-CONTAINING PROTEIN 2"/>
    <property type="match status" value="1"/>
</dbReference>
<keyword evidence="5" id="KW-1185">Reference proteome</keyword>
<keyword evidence="2" id="KW-0677">Repeat</keyword>
<organism evidence="4 5">
    <name type="scientific">Cyprinus carpio</name>
    <name type="common">Common carp</name>
    <dbReference type="NCBI Taxonomy" id="7962"/>
    <lineage>
        <taxon>Eukaryota</taxon>
        <taxon>Metazoa</taxon>
        <taxon>Chordata</taxon>
        <taxon>Craniata</taxon>
        <taxon>Vertebrata</taxon>
        <taxon>Euteleostomi</taxon>
        <taxon>Actinopterygii</taxon>
        <taxon>Neopterygii</taxon>
        <taxon>Teleostei</taxon>
        <taxon>Ostariophysi</taxon>
        <taxon>Cypriniformes</taxon>
        <taxon>Cyprinidae</taxon>
        <taxon>Cyprininae</taxon>
        <taxon>Cyprinus</taxon>
    </lineage>
</organism>
<dbReference type="PROSITE" id="PS50181">
    <property type="entry name" value="FBOX"/>
    <property type="match status" value="1"/>
</dbReference>
<dbReference type="Ensembl" id="ENSCCRT00010079219.1">
    <property type="protein sequence ID" value="ENSCCRP00010071656.1"/>
    <property type="gene ID" value="ENSCCRG00010031075.1"/>
</dbReference>
<dbReference type="SUPFAM" id="SSF81383">
    <property type="entry name" value="F-box domain"/>
    <property type="match status" value="1"/>
</dbReference>
<dbReference type="Proteomes" id="UP000694427">
    <property type="component" value="Unplaced"/>
</dbReference>
<reference evidence="4" key="2">
    <citation type="submission" date="2025-09" db="UniProtKB">
        <authorList>
            <consortium name="Ensembl"/>
        </authorList>
    </citation>
    <scope>IDENTIFICATION</scope>
</reference>
<dbReference type="InterPro" id="IPR001810">
    <property type="entry name" value="F-box_dom"/>
</dbReference>
<dbReference type="Gene3D" id="2.130.10.10">
    <property type="entry name" value="YVTN repeat-like/Quinoprotein amine dehydrogenase"/>
    <property type="match status" value="2"/>
</dbReference>
<dbReference type="SUPFAM" id="SSF50998">
    <property type="entry name" value="Quinoprotein alcohol dehydrogenase-like"/>
    <property type="match status" value="1"/>
</dbReference>
<reference evidence="4" key="1">
    <citation type="submission" date="2025-08" db="UniProtKB">
        <authorList>
            <consortium name="Ensembl"/>
        </authorList>
    </citation>
    <scope>IDENTIFICATION</scope>
</reference>
<evidence type="ECO:0000256" key="1">
    <source>
        <dbReference type="ARBA" id="ARBA00022574"/>
    </source>
</evidence>
<dbReference type="Gene3D" id="1.20.1280.50">
    <property type="match status" value="1"/>
</dbReference>
<dbReference type="InterPro" id="IPR042627">
    <property type="entry name" value="FBXW2"/>
</dbReference>
<sequence length="562" mass="63222">MIKLLRNQYFMLYMLTIIDMCAHNNIYVYSQRNMCAWCCSVECVTMTSPRTKPKALLQCSGRTVRPVEMEMRQSLPLDCLISIFSLLHDEDLIRASTVCKEWYHAAETPWLWRRMCLQRWSFCNVSQLLSDTGMCSWKAYYLRRVHLETKMKTGRSCADYTCKSLRGHKGRVVGFAYLVGNDGFSDVGKQPPVVCSASTDGTVKAWDIHKGVNLWSSPAQSPMQDITVDPVESVVITSDNTGTIKTWKAGTGEEVACFQSGFSKTTLLSFNSKDSSFLMVGTALGSLVVLTCPALSEVSRHVVCDSFSLNLLHSSPDKKWIFTASKENIDLSPKVFYSERVCFPAEDEDSLCHILPVTGCCAALFLPSQPARLAVIHSDGHFSNTTLSVFDLTMKESKYKKETQAQQVASFQVALSHRSDVILEARGSSTLLVTDGNHLKVYTFKGELIATFEDHLQPITALCVDSFRVVTASRDLSLRILTWRNDPEHGLTLESQYHLLGGSFTRSRYSIIAVLSGDFYMHHVLTDKLTFFVYIFPEDSPTLPVIIQVLWALWSLWMGTMF</sequence>
<evidence type="ECO:0000256" key="2">
    <source>
        <dbReference type="ARBA" id="ARBA00022737"/>
    </source>
</evidence>
<dbReference type="SMART" id="SM00320">
    <property type="entry name" value="WD40"/>
    <property type="match status" value="3"/>
</dbReference>
<dbReference type="AlphaFoldDB" id="A0A8C1M3G5"/>
<protein>
    <submittedName>
        <fullName evidence="4">Zgc:171857</fullName>
    </submittedName>
</protein>
<dbReference type="Pfam" id="PF00400">
    <property type="entry name" value="WD40"/>
    <property type="match status" value="1"/>
</dbReference>
<dbReference type="InterPro" id="IPR001680">
    <property type="entry name" value="WD40_rpt"/>
</dbReference>
<accession>A0A8C1M3G5</accession>
<proteinExistence type="predicted"/>
<feature type="domain" description="F-box" evidence="3">
    <location>
        <begin position="69"/>
        <end position="115"/>
    </location>
</feature>
<evidence type="ECO:0000313" key="5">
    <source>
        <dbReference type="Proteomes" id="UP000694427"/>
    </source>
</evidence>
<gene>
    <name evidence="4" type="primary">LOC109083064</name>
</gene>
<dbReference type="InterPro" id="IPR011047">
    <property type="entry name" value="Quinoprotein_ADH-like_sf"/>
</dbReference>
<evidence type="ECO:0000313" key="4">
    <source>
        <dbReference type="Ensembl" id="ENSCCRP00010071656.1"/>
    </source>
</evidence>
<dbReference type="PANTHER" id="PTHR44436:SF1">
    <property type="entry name" value="F-BOX_WD REPEAT-CONTAINING PROTEIN 2"/>
    <property type="match status" value="1"/>
</dbReference>
<evidence type="ECO:0000259" key="3">
    <source>
        <dbReference type="PROSITE" id="PS50181"/>
    </source>
</evidence>
<dbReference type="InterPro" id="IPR036047">
    <property type="entry name" value="F-box-like_dom_sf"/>
</dbReference>
<dbReference type="InterPro" id="IPR015943">
    <property type="entry name" value="WD40/YVTN_repeat-like_dom_sf"/>
</dbReference>